<reference evidence="5 6" key="1">
    <citation type="submission" date="2021-06" db="EMBL/GenBank/DDBJ databases">
        <authorList>
            <person name="Palmer J.M."/>
        </authorList>
    </citation>
    <scope>NUCLEOTIDE SEQUENCE [LARGE SCALE GENOMIC DNA]</scope>
    <source>
        <strain evidence="5 6">MEX-2019</strain>
        <tissue evidence="5">Muscle</tissue>
    </source>
</reference>
<organism evidence="5 6">
    <name type="scientific">Crenichthys baileyi</name>
    <name type="common">White River springfish</name>
    <dbReference type="NCBI Taxonomy" id="28760"/>
    <lineage>
        <taxon>Eukaryota</taxon>
        <taxon>Metazoa</taxon>
        <taxon>Chordata</taxon>
        <taxon>Craniata</taxon>
        <taxon>Vertebrata</taxon>
        <taxon>Euteleostomi</taxon>
        <taxon>Actinopterygii</taxon>
        <taxon>Neopterygii</taxon>
        <taxon>Teleostei</taxon>
        <taxon>Neoteleostei</taxon>
        <taxon>Acanthomorphata</taxon>
        <taxon>Ovalentaria</taxon>
        <taxon>Atherinomorphae</taxon>
        <taxon>Cyprinodontiformes</taxon>
        <taxon>Goodeidae</taxon>
        <taxon>Crenichthys</taxon>
    </lineage>
</organism>
<gene>
    <name evidence="5" type="ORF">CRENBAI_021893</name>
</gene>
<dbReference type="SUPFAM" id="SSF52540">
    <property type="entry name" value="P-loop containing nucleoside triphosphate hydrolases"/>
    <property type="match status" value="1"/>
</dbReference>
<comment type="similarity">
    <text evidence="1">Belongs to the TRAFAC class TrmE-Era-EngA-EngB-Septin-like GTPase superfamily. AIG1/Toc34/Toc159-like paraseptin GTPase family. IAN subfamily.</text>
</comment>
<feature type="coiled-coil region" evidence="3">
    <location>
        <begin position="495"/>
        <end position="522"/>
    </location>
</feature>
<keyword evidence="2" id="KW-0547">Nucleotide-binding</keyword>
<dbReference type="PANTHER" id="PTHR32046">
    <property type="entry name" value="G DOMAIN-CONTAINING PROTEIN"/>
    <property type="match status" value="1"/>
</dbReference>
<evidence type="ECO:0000313" key="6">
    <source>
        <dbReference type="Proteomes" id="UP001311232"/>
    </source>
</evidence>
<comment type="caution">
    <text evidence="5">The sequence shown here is derived from an EMBL/GenBank/DDBJ whole genome shotgun (WGS) entry which is preliminary data.</text>
</comment>
<proteinExistence type="inferred from homology"/>
<dbReference type="PROSITE" id="PS00675">
    <property type="entry name" value="SIGMA54_INTERACT_1"/>
    <property type="match status" value="1"/>
</dbReference>
<evidence type="ECO:0000259" key="4">
    <source>
        <dbReference type="Pfam" id="PF04548"/>
    </source>
</evidence>
<dbReference type="GO" id="GO:0005525">
    <property type="term" value="F:GTP binding"/>
    <property type="evidence" value="ECO:0007669"/>
    <property type="project" value="InterPro"/>
</dbReference>
<dbReference type="InterPro" id="IPR006703">
    <property type="entry name" value="G_AIG1"/>
</dbReference>
<dbReference type="Pfam" id="PF04548">
    <property type="entry name" value="AIG1"/>
    <property type="match status" value="1"/>
</dbReference>
<sequence>MHLRLMTTAVVLNERISLIASIQNLQEALKTHSEEMKNERFTAEIVEFYESVRKTVTILDAHFRALITARIKNPSLTKLISTSALISSGHQNVYQLNTKKETFGALSKVTFGLQETKQMHKTILLVGETGAGKSSLINVIFNHAMGVQFEDGVWFQITDEEEGQTPGVIIYEIFGFEGKILPYSLTIIDTPGYGSSRGIKHDDIVIDRIHKLFKSENGVDELHAVGLVMKATDNRLSDRLMYIFDSVMSLFGNDMENNIAALITHSNGRTPKNALQALEAADVRCAKDENNQPVYFLFNNHQKEDQTNDIEYCRGADKLSERGMRGFTAFVDNISPQKLKITTEVMNERIRLTACIQNLLERIKLIEEKQTEIKQIHEGLKMHEAEMKGNSEGTIHVDETYVDRERVKGGKKWLIFFEGVVTCPVCKENCHYPGCTKTWLPEFCEVMRGGRCTVCSNRCPASVHVKNKWKYVEKTRSVEKTKQQVKIDCQNKSKFEDQTGLLKNLERDKEQLSKDESNLVDEAYQHVVRLEQIALKVDSVSINVHLDFLIEKIKEKGDTMKVEKLEELKKKIGEGTKAAQRYKRF</sequence>
<evidence type="ECO:0000256" key="1">
    <source>
        <dbReference type="ARBA" id="ARBA00008535"/>
    </source>
</evidence>
<evidence type="ECO:0000256" key="3">
    <source>
        <dbReference type="SAM" id="Coils"/>
    </source>
</evidence>
<keyword evidence="3" id="KW-0175">Coiled coil</keyword>
<name>A0AAV9SSD3_9TELE</name>
<dbReference type="Gene3D" id="3.40.50.300">
    <property type="entry name" value="P-loop containing nucleotide triphosphate hydrolases"/>
    <property type="match status" value="1"/>
</dbReference>
<feature type="coiled-coil region" evidence="3">
    <location>
        <begin position="356"/>
        <end position="386"/>
    </location>
</feature>
<feature type="domain" description="AIG1-type G" evidence="4">
    <location>
        <begin position="121"/>
        <end position="282"/>
    </location>
</feature>
<dbReference type="Proteomes" id="UP001311232">
    <property type="component" value="Unassembled WGS sequence"/>
</dbReference>
<keyword evidence="6" id="KW-1185">Reference proteome</keyword>
<dbReference type="PANTHER" id="PTHR32046:SF11">
    <property type="entry name" value="IMMUNE-ASSOCIATED NUCLEOTIDE-BINDING PROTEIN 10-LIKE"/>
    <property type="match status" value="1"/>
</dbReference>
<dbReference type="InterPro" id="IPR027417">
    <property type="entry name" value="P-loop_NTPase"/>
</dbReference>
<dbReference type="InterPro" id="IPR025662">
    <property type="entry name" value="Sigma_54_int_dom_ATP-bd_1"/>
</dbReference>
<dbReference type="AlphaFoldDB" id="A0AAV9SSD3"/>
<dbReference type="EMBL" id="JAHHUM010000007">
    <property type="protein sequence ID" value="KAK5624003.1"/>
    <property type="molecule type" value="Genomic_DNA"/>
</dbReference>
<evidence type="ECO:0000313" key="5">
    <source>
        <dbReference type="EMBL" id="KAK5624003.1"/>
    </source>
</evidence>
<protein>
    <recommendedName>
        <fullName evidence="4">AIG1-type G domain-containing protein</fullName>
    </recommendedName>
</protein>
<evidence type="ECO:0000256" key="2">
    <source>
        <dbReference type="ARBA" id="ARBA00022741"/>
    </source>
</evidence>
<accession>A0AAV9SSD3</accession>